<evidence type="ECO:0000313" key="2">
    <source>
        <dbReference type="Proteomes" id="UP001223743"/>
    </source>
</evidence>
<organism evidence="1 2">
    <name type="scientific">Kaistia geumhonensis</name>
    <dbReference type="NCBI Taxonomy" id="410839"/>
    <lineage>
        <taxon>Bacteria</taxon>
        <taxon>Pseudomonadati</taxon>
        <taxon>Pseudomonadota</taxon>
        <taxon>Alphaproteobacteria</taxon>
        <taxon>Hyphomicrobiales</taxon>
        <taxon>Kaistiaceae</taxon>
        <taxon>Kaistia</taxon>
    </lineage>
</organism>
<evidence type="ECO:0000313" key="1">
    <source>
        <dbReference type="EMBL" id="MDQ0517664.1"/>
    </source>
</evidence>
<comment type="caution">
    <text evidence="1">The sequence shown here is derived from an EMBL/GenBank/DDBJ whole genome shotgun (WGS) entry which is preliminary data.</text>
</comment>
<dbReference type="RefSeq" id="WP_266282929.1">
    <property type="nucleotide sequence ID" value="NZ_JAPKNF010000002.1"/>
</dbReference>
<reference evidence="1 2" key="1">
    <citation type="submission" date="2023-07" db="EMBL/GenBank/DDBJ databases">
        <title>Genomic Encyclopedia of Type Strains, Phase IV (KMG-IV): sequencing the most valuable type-strain genomes for metagenomic binning, comparative biology and taxonomic classification.</title>
        <authorList>
            <person name="Goeker M."/>
        </authorList>
    </citation>
    <scope>NUCLEOTIDE SEQUENCE [LARGE SCALE GENOMIC DNA]</scope>
    <source>
        <strain evidence="1 2">B1-1</strain>
    </source>
</reference>
<dbReference type="Proteomes" id="UP001223743">
    <property type="component" value="Unassembled WGS sequence"/>
</dbReference>
<dbReference type="EMBL" id="JAUSWJ010000001">
    <property type="protein sequence ID" value="MDQ0517664.1"/>
    <property type="molecule type" value="Genomic_DNA"/>
</dbReference>
<keyword evidence="2" id="KW-1185">Reference proteome</keyword>
<gene>
    <name evidence="1" type="ORF">QO015_003277</name>
</gene>
<proteinExistence type="predicted"/>
<accession>A0ABU0M9M5</accession>
<protein>
    <submittedName>
        <fullName evidence="1">Uncharacterized protein</fullName>
    </submittedName>
</protein>
<name>A0ABU0M9M5_9HYPH</name>
<sequence length="66" mass="7579">MIPASYFFRSAYRQRFEALEPVEPEPPFWPGRPRLDRVTTAILGFAFGAAHLPLGLGPDADHRRRR</sequence>